<keyword evidence="4 6" id="KW-0788">Thiol protease</keyword>
<dbReference type="EMBL" id="JAODUP010000171">
    <property type="protein sequence ID" value="KAK2158396.1"/>
    <property type="molecule type" value="Genomic_DNA"/>
</dbReference>
<organism evidence="8 9">
    <name type="scientific">Paralvinella palmiformis</name>
    <dbReference type="NCBI Taxonomy" id="53620"/>
    <lineage>
        <taxon>Eukaryota</taxon>
        <taxon>Metazoa</taxon>
        <taxon>Spiralia</taxon>
        <taxon>Lophotrochozoa</taxon>
        <taxon>Annelida</taxon>
        <taxon>Polychaeta</taxon>
        <taxon>Sedentaria</taxon>
        <taxon>Canalipalpata</taxon>
        <taxon>Terebellida</taxon>
        <taxon>Terebelliformia</taxon>
        <taxon>Alvinellidae</taxon>
        <taxon>Paralvinella</taxon>
    </lineage>
</organism>
<dbReference type="InterPro" id="IPR001300">
    <property type="entry name" value="Peptidase_C2_calpain_cat"/>
</dbReference>
<protein>
    <recommendedName>
        <fullName evidence="7">Calpain catalytic domain-containing protein</fullName>
    </recommendedName>
</protein>
<keyword evidence="3 6" id="KW-0378">Hydrolase</keyword>
<evidence type="ECO:0000256" key="4">
    <source>
        <dbReference type="ARBA" id="ARBA00022807"/>
    </source>
</evidence>
<gene>
    <name evidence="8" type="ORF">LSH36_171g05014</name>
</gene>
<dbReference type="PANTHER" id="PTHR10183">
    <property type="entry name" value="CALPAIN"/>
    <property type="match status" value="1"/>
</dbReference>
<dbReference type="GO" id="GO:0004198">
    <property type="term" value="F:calcium-dependent cysteine-type endopeptidase activity"/>
    <property type="evidence" value="ECO:0007669"/>
    <property type="project" value="InterPro"/>
</dbReference>
<evidence type="ECO:0000259" key="7">
    <source>
        <dbReference type="PROSITE" id="PS50203"/>
    </source>
</evidence>
<dbReference type="PROSITE" id="PS00139">
    <property type="entry name" value="THIOL_PROTEASE_CYS"/>
    <property type="match status" value="1"/>
</dbReference>
<feature type="active site" evidence="5 6">
    <location>
        <position position="258"/>
    </location>
</feature>
<dbReference type="InterPro" id="IPR022684">
    <property type="entry name" value="Calpain_cysteine_protease"/>
</dbReference>
<evidence type="ECO:0000256" key="1">
    <source>
        <dbReference type="ARBA" id="ARBA00007623"/>
    </source>
</evidence>
<dbReference type="Proteomes" id="UP001208570">
    <property type="component" value="Unassembled WGS sequence"/>
</dbReference>
<evidence type="ECO:0000256" key="6">
    <source>
        <dbReference type="PROSITE-ProRule" id="PRU00239"/>
    </source>
</evidence>
<reference evidence="8" key="1">
    <citation type="journal article" date="2023" name="Mol. Biol. Evol.">
        <title>Third-Generation Sequencing Reveals the Adaptive Role of the Epigenome in Three Deep-Sea Polychaetes.</title>
        <authorList>
            <person name="Perez M."/>
            <person name="Aroh O."/>
            <person name="Sun Y."/>
            <person name="Lan Y."/>
            <person name="Juniper S.K."/>
            <person name="Young C.R."/>
            <person name="Angers B."/>
            <person name="Qian P.Y."/>
        </authorList>
    </citation>
    <scope>NUCLEOTIDE SEQUENCE</scope>
    <source>
        <strain evidence="8">P08H-3</strain>
    </source>
</reference>
<dbReference type="GO" id="GO:0006508">
    <property type="term" value="P:proteolysis"/>
    <property type="evidence" value="ECO:0007669"/>
    <property type="project" value="UniProtKB-KW"/>
</dbReference>
<dbReference type="SMART" id="SM00230">
    <property type="entry name" value="CysPc"/>
    <property type="match status" value="1"/>
</dbReference>
<evidence type="ECO:0000256" key="5">
    <source>
        <dbReference type="PIRSR" id="PIRSR622684-1"/>
    </source>
</evidence>
<dbReference type="PROSITE" id="PS50203">
    <property type="entry name" value="CALPAIN_CAT"/>
    <property type="match status" value="1"/>
</dbReference>
<dbReference type="PRINTS" id="PR00704">
    <property type="entry name" value="CALPAIN"/>
</dbReference>
<feature type="active site" evidence="5 6">
    <location>
        <position position="234"/>
    </location>
</feature>
<accession>A0AAD9N7Z7</accession>
<keyword evidence="2 6" id="KW-0645">Protease</keyword>
<feature type="active site" evidence="5 6">
    <location>
        <position position="73"/>
    </location>
</feature>
<dbReference type="InterPro" id="IPR036213">
    <property type="entry name" value="Calpain_III_sf"/>
</dbReference>
<dbReference type="CDD" id="cd00044">
    <property type="entry name" value="CysPc"/>
    <property type="match status" value="1"/>
</dbReference>
<evidence type="ECO:0000313" key="8">
    <source>
        <dbReference type="EMBL" id="KAK2158396.1"/>
    </source>
</evidence>
<name>A0AAD9N7Z7_9ANNE</name>
<dbReference type="SUPFAM" id="SSF54001">
    <property type="entry name" value="Cysteine proteinases"/>
    <property type="match status" value="1"/>
</dbReference>
<dbReference type="PANTHER" id="PTHR10183:SF433">
    <property type="entry name" value="CALPAIN-A-RELATED"/>
    <property type="match status" value="1"/>
</dbReference>
<dbReference type="GO" id="GO:0005737">
    <property type="term" value="C:cytoplasm"/>
    <property type="evidence" value="ECO:0007669"/>
    <property type="project" value="TreeGrafter"/>
</dbReference>
<evidence type="ECO:0000313" key="9">
    <source>
        <dbReference type="Proteomes" id="UP001208570"/>
    </source>
</evidence>
<dbReference type="Pfam" id="PF00648">
    <property type="entry name" value="Peptidase_C2"/>
    <property type="match status" value="1"/>
</dbReference>
<evidence type="ECO:0000256" key="2">
    <source>
        <dbReference type="ARBA" id="ARBA00022670"/>
    </source>
</evidence>
<comment type="similarity">
    <text evidence="1">Belongs to the peptidase C2 family.</text>
</comment>
<evidence type="ECO:0000256" key="3">
    <source>
        <dbReference type="ARBA" id="ARBA00022801"/>
    </source>
</evidence>
<dbReference type="InterPro" id="IPR038765">
    <property type="entry name" value="Papain-like_cys_pep_sf"/>
</dbReference>
<dbReference type="InterPro" id="IPR000169">
    <property type="entry name" value="Pept_cys_AS"/>
</dbReference>
<dbReference type="Gene3D" id="3.90.70.10">
    <property type="entry name" value="Cysteine proteinases"/>
    <property type="match status" value="1"/>
</dbReference>
<keyword evidence="9" id="KW-1185">Reference proteome</keyword>
<sequence>MGSTEYQKLKADLLKEGSLYIDPSFQALPRSLYYSKYNQHIRWRRPFEICKHPKFVVEKATRFDLDQGALGDCWYIAAAATLATRPELFHRVVPVDQSFDDDYVGLFRFNFWRYGKWVEVIIDDKLPVVGNKLYFCSNREEPDEFWSALLEKAYAKLHGCYESLEGGWMEDGLVDFSGGIGHRIDLDKTRNKLPKDFFDTMLHFQNKNSMMGSCIFSTRNTMENVLDNGLVVGHAYSVTKFMRCLIGNKYEELVRLRNPWGKTEWNGAWSDSSTEWRSLDTKTREKIGLVNEEDDLYWTNPQYSITISPKHGSQRDTKSWMVISLMQKYSRTLRTYAKSEETHVPISFDLYKPVRDPRELQDRQKRINDVVIYGVSESTSDDNTIRKNHDEILGTQIPNMLDLIITIEEGMISQMVLSSPIGKRHYVCIDFMFNCYTPEQPSQKPKQIFHKGDYDAMRTDTQTMT</sequence>
<feature type="domain" description="Calpain catalytic" evidence="7">
    <location>
        <begin position="19"/>
        <end position="300"/>
    </location>
</feature>
<proteinExistence type="inferred from homology"/>
<dbReference type="AlphaFoldDB" id="A0AAD9N7Z7"/>
<comment type="caution">
    <text evidence="8">The sequence shown here is derived from an EMBL/GenBank/DDBJ whole genome shotgun (WGS) entry which is preliminary data.</text>
</comment>
<dbReference type="SUPFAM" id="SSF49758">
    <property type="entry name" value="Calpain large subunit, middle domain (domain III)"/>
    <property type="match status" value="1"/>
</dbReference>